<dbReference type="PANTHER" id="PTHR10605:SF56">
    <property type="entry name" value="BIFUNCTIONAL HEPARAN SULFATE N-DEACETYLASE_N-SULFOTRANSFERASE"/>
    <property type="match status" value="1"/>
</dbReference>
<keyword evidence="5" id="KW-1185">Reference proteome</keyword>
<dbReference type="PANTHER" id="PTHR10605">
    <property type="entry name" value="HEPARAN SULFATE SULFOTRANSFERASE"/>
    <property type="match status" value="1"/>
</dbReference>
<dbReference type="SUPFAM" id="SSF52540">
    <property type="entry name" value="P-loop containing nucleoside triphosphate hydrolases"/>
    <property type="match status" value="1"/>
</dbReference>
<dbReference type="InterPro" id="IPR027417">
    <property type="entry name" value="P-loop_NTPase"/>
</dbReference>
<evidence type="ECO:0000259" key="3">
    <source>
        <dbReference type="Pfam" id="PF00685"/>
    </source>
</evidence>
<keyword evidence="1" id="KW-0808">Transferase</keyword>
<comment type="caution">
    <text evidence="4">The sequence shown here is derived from an EMBL/GenBank/DDBJ whole genome shotgun (WGS) entry which is preliminary data.</text>
</comment>
<dbReference type="RefSeq" id="WP_262995450.1">
    <property type="nucleotide sequence ID" value="NZ_JAOTJC010000012.1"/>
</dbReference>
<keyword evidence="2" id="KW-0325">Glycoprotein</keyword>
<evidence type="ECO:0000313" key="5">
    <source>
        <dbReference type="Proteomes" id="UP001209257"/>
    </source>
</evidence>
<gene>
    <name evidence="4" type="ORF">OCL06_13570</name>
</gene>
<accession>A0ABT2VQN8</accession>
<name>A0ABT2VQN8_9ALTE</name>
<evidence type="ECO:0000313" key="4">
    <source>
        <dbReference type="EMBL" id="MCU7555619.1"/>
    </source>
</evidence>
<dbReference type="Pfam" id="PF00685">
    <property type="entry name" value="Sulfotransfer_1"/>
    <property type="match status" value="1"/>
</dbReference>
<proteinExistence type="predicted"/>
<dbReference type="Gene3D" id="3.40.50.300">
    <property type="entry name" value="P-loop containing nucleotide triphosphate hydrolases"/>
    <property type="match status" value="1"/>
</dbReference>
<evidence type="ECO:0000256" key="2">
    <source>
        <dbReference type="ARBA" id="ARBA00023180"/>
    </source>
</evidence>
<feature type="domain" description="Sulfotransferase" evidence="3">
    <location>
        <begin position="19"/>
        <end position="205"/>
    </location>
</feature>
<organism evidence="4 5">
    <name type="scientific">Alteromonas salexigens</name>
    <dbReference type="NCBI Taxonomy" id="2982530"/>
    <lineage>
        <taxon>Bacteria</taxon>
        <taxon>Pseudomonadati</taxon>
        <taxon>Pseudomonadota</taxon>
        <taxon>Gammaproteobacteria</taxon>
        <taxon>Alteromonadales</taxon>
        <taxon>Alteromonadaceae</taxon>
        <taxon>Alteromonas/Salinimonas group</taxon>
        <taxon>Alteromonas</taxon>
    </lineage>
</organism>
<sequence>MTISETQAPPSATGEGTLPDFIGVGAQRAGTTWLYRCLSEHPDIFMSAKKELHFFNRHFEQGLESYKANFPASETANVKVCGEITPNYYHREQALQRIKETIPDVKLFFVLREPVSRAFSQYQLYVQSDYQGLSFDEVLTKYDDVTDLSLQGKHLQRIYEIFPRENVLVLFYDDIVRSPATVVKSVFNFLDVDSSFSPSFLNKRVNRVVLPGTQKWLKKLGLGWGIELVKRSPASEWIKNAFHKPVKKADDTDFTAFSTRFKNDIDLIEKLTGRALPGWKRPD</sequence>
<dbReference type="InterPro" id="IPR000863">
    <property type="entry name" value="Sulfotransferase_dom"/>
</dbReference>
<protein>
    <submittedName>
        <fullName evidence="4">Sulfotransferase</fullName>
    </submittedName>
</protein>
<dbReference type="InterPro" id="IPR037359">
    <property type="entry name" value="NST/OST"/>
</dbReference>
<evidence type="ECO:0000256" key="1">
    <source>
        <dbReference type="ARBA" id="ARBA00022679"/>
    </source>
</evidence>
<dbReference type="EMBL" id="JAOTJC010000012">
    <property type="protein sequence ID" value="MCU7555619.1"/>
    <property type="molecule type" value="Genomic_DNA"/>
</dbReference>
<dbReference type="Proteomes" id="UP001209257">
    <property type="component" value="Unassembled WGS sequence"/>
</dbReference>
<reference evidence="5" key="1">
    <citation type="submission" date="2023-07" db="EMBL/GenBank/DDBJ databases">
        <title>Study on multiphase classification of strain Alteromonas salexigens isolated from the Yellow Sea.</title>
        <authorList>
            <person name="Sun L."/>
        </authorList>
    </citation>
    <scope>NUCLEOTIDE SEQUENCE [LARGE SCALE GENOMIC DNA]</scope>
    <source>
        <strain evidence="5">ASW11-19</strain>
    </source>
</reference>